<evidence type="ECO:0000313" key="6">
    <source>
        <dbReference type="Proteomes" id="UP000186513"/>
    </source>
</evidence>
<dbReference type="PANTHER" id="PTHR30204">
    <property type="entry name" value="REDOX-CYCLING DRUG-SENSING TRANSCRIPTIONAL ACTIVATOR SOXR"/>
    <property type="match status" value="1"/>
</dbReference>
<dbReference type="GO" id="GO:0003700">
    <property type="term" value="F:DNA-binding transcription factor activity"/>
    <property type="evidence" value="ECO:0007669"/>
    <property type="project" value="InterPro"/>
</dbReference>
<accession>A0A1K2HA47</accession>
<evidence type="ECO:0000259" key="4">
    <source>
        <dbReference type="PROSITE" id="PS50937"/>
    </source>
</evidence>
<evidence type="ECO:0000256" key="2">
    <source>
        <dbReference type="ARBA" id="ARBA00023125"/>
    </source>
</evidence>
<dbReference type="InterPro" id="IPR000551">
    <property type="entry name" value="MerR-type_HTH_dom"/>
</dbReference>
<dbReference type="AlphaFoldDB" id="A0A1K2HA47"/>
<keyword evidence="3" id="KW-0804">Transcription</keyword>
<keyword evidence="2 5" id="KW-0238">DNA-binding</keyword>
<dbReference type="Proteomes" id="UP000186513">
    <property type="component" value="Unassembled WGS sequence"/>
</dbReference>
<dbReference type="SUPFAM" id="SSF46955">
    <property type="entry name" value="Putative DNA-binding domain"/>
    <property type="match status" value="1"/>
</dbReference>
<name>A0A1K2HA47_9NEIS</name>
<organism evidence="5 6">
    <name type="scientific">Chitinimonas taiwanensis DSM 18899</name>
    <dbReference type="NCBI Taxonomy" id="1121279"/>
    <lineage>
        <taxon>Bacteria</taxon>
        <taxon>Pseudomonadati</taxon>
        <taxon>Pseudomonadota</taxon>
        <taxon>Betaproteobacteria</taxon>
        <taxon>Neisseriales</taxon>
        <taxon>Chitinibacteraceae</taxon>
        <taxon>Chitinimonas</taxon>
    </lineage>
</organism>
<dbReference type="OrthoDB" id="9808480at2"/>
<gene>
    <name evidence="5" type="ORF">SAMN02745887_00794</name>
</gene>
<dbReference type="EMBL" id="FPKR01000003">
    <property type="protein sequence ID" value="SFZ73385.1"/>
    <property type="molecule type" value="Genomic_DNA"/>
</dbReference>
<sequence length="142" mass="15499">MGSAYSIGTLGQAAGVNLETIRYYEKIGLLPAPARAASGYRRYDEGAVKRLRFIRRGRELGFSIDEVRTLLQLADHPEQPCVQADALTRQHLAEVEAKIADLQAIQAALSRLAHCASATAEHCRLIEALDARQCCAHGDQPT</sequence>
<dbReference type="PROSITE" id="PS50937">
    <property type="entry name" value="HTH_MERR_2"/>
    <property type="match status" value="1"/>
</dbReference>
<dbReference type="GO" id="GO:0003677">
    <property type="term" value="F:DNA binding"/>
    <property type="evidence" value="ECO:0007669"/>
    <property type="project" value="UniProtKB-KW"/>
</dbReference>
<keyword evidence="1" id="KW-0805">Transcription regulation</keyword>
<keyword evidence="6" id="KW-1185">Reference proteome</keyword>
<feature type="domain" description="HTH merR-type" evidence="4">
    <location>
        <begin position="4"/>
        <end position="73"/>
    </location>
</feature>
<dbReference type="Pfam" id="PF00376">
    <property type="entry name" value="MerR"/>
    <property type="match status" value="1"/>
</dbReference>
<evidence type="ECO:0000256" key="3">
    <source>
        <dbReference type="ARBA" id="ARBA00023163"/>
    </source>
</evidence>
<evidence type="ECO:0000256" key="1">
    <source>
        <dbReference type="ARBA" id="ARBA00023015"/>
    </source>
</evidence>
<dbReference type="InterPro" id="IPR047057">
    <property type="entry name" value="MerR_fam"/>
</dbReference>
<dbReference type="Gene3D" id="1.10.1660.10">
    <property type="match status" value="1"/>
</dbReference>
<protein>
    <submittedName>
        <fullName evidence="5">DNA-binding transcriptional regulator, MerR family</fullName>
    </submittedName>
</protein>
<dbReference type="InterPro" id="IPR015358">
    <property type="entry name" value="Tscrpt_reg_MerR_DNA-bd"/>
</dbReference>
<dbReference type="PRINTS" id="PR00040">
    <property type="entry name" value="HTHMERR"/>
</dbReference>
<dbReference type="RefSeq" id="WP_072427346.1">
    <property type="nucleotide sequence ID" value="NZ_FPKR01000003.1"/>
</dbReference>
<dbReference type="SMART" id="SM00422">
    <property type="entry name" value="HTH_MERR"/>
    <property type="match status" value="1"/>
</dbReference>
<dbReference type="Pfam" id="PF09278">
    <property type="entry name" value="MerR-DNA-bind"/>
    <property type="match status" value="1"/>
</dbReference>
<proteinExistence type="predicted"/>
<dbReference type="PANTHER" id="PTHR30204:SF92">
    <property type="entry name" value="HTH-TYPE TRANSCRIPTIONAL REGULATOR ZNTR"/>
    <property type="match status" value="1"/>
</dbReference>
<reference evidence="5 6" key="1">
    <citation type="submission" date="2016-11" db="EMBL/GenBank/DDBJ databases">
        <authorList>
            <person name="Jaros S."/>
            <person name="Januszkiewicz K."/>
            <person name="Wedrychowicz H."/>
        </authorList>
    </citation>
    <scope>NUCLEOTIDE SEQUENCE [LARGE SCALE GENOMIC DNA]</scope>
    <source>
        <strain evidence="5 6">DSM 18899</strain>
    </source>
</reference>
<dbReference type="InterPro" id="IPR009061">
    <property type="entry name" value="DNA-bd_dom_put_sf"/>
</dbReference>
<dbReference type="CDD" id="cd04785">
    <property type="entry name" value="HTH_CadR-PbrR-like"/>
    <property type="match status" value="1"/>
</dbReference>
<dbReference type="STRING" id="1121279.SAMN02745887_00794"/>
<evidence type="ECO:0000313" key="5">
    <source>
        <dbReference type="EMBL" id="SFZ73385.1"/>
    </source>
</evidence>